<evidence type="ECO:0000313" key="8">
    <source>
        <dbReference type="EMBL" id="ONM01602.1"/>
    </source>
</evidence>
<evidence type="ECO:0000256" key="1">
    <source>
        <dbReference type="ARBA" id="ARBA00004141"/>
    </source>
</evidence>
<dbReference type="PRINTS" id="PR00447">
    <property type="entry name" value="NATRESASSCMP"/>
</dbReference>
<feature type="transmembrane region" description="Helical" evidence="7">
    <location>
        <begin position="409"/>
        <end position="426"/>
    </location>
</feature>
<dbReference type="GO" id="GO:0034755">
    <property type="term" value="P:iron ion transmembrane transport"/>
    <property type="evidence" value="ECO:0000318"/>
    <property type="project" value="GO_Central"/>
</dbReference>
<feature type="transmembrane region" description="Helical" evidence="7">
    <location>
        <begin position="124"/>
        <end position="146"/>
    </location>
</feature>
<evidence type="ECO:0007829" key="11">
    <source>
        <dbReference type="PeptideAtlas" id="A0A1D6KEN0"/>
    </source>
</evidence>
<dbReference type="EMBL" id="CM007647">
    <property type="protein sequence ID" value="ONM01602.1"/>
    <property type="molecule type" value="Genomic_DNA"/>
</dbReference>
<dbReference type="AlphaFoldDB" id="A0A1D6KEN0"/>
<dbReference type="eggNOG" id="KOG1291">
    <property type="taxonomic scope" value="Eukaryota"/>
</dbReference>
<evidence type="ECO:0000256" key="2">
    <source>
        <dbReference type="ARBA" id="ARBA00009965"/>
    </source>
</evidence>
<proteinExistence type="evidence at protein level"/>
<organism evidence="8">
    <name type="scientific">Zea mays</name>
    <name type="common">Maize</name>
    <dbReference type="NCBI Taxonomy" id="4577"/>
    <lineage>
        <taxon>Eukaryota</taxon>
        <taxon>Viridiplantae</taxon>
        <taxon>Streptophyta</taxon>
        <taxon>Embryophyta</taxon>
        <taxon>Tracheophyta</taxon>
        <taxon>Spermatophyta</taxon>
        <taxon>Magnoliopsida</taxon>
        <taxon>Liliopsida</taxon>
        <taxon>Poales</taxon>
        <taxon>Poaceae</taxon>
        <taxon>PACMAD clade</taxon>
        <taxon>Panicoideae</taxon>
        <taxon>Andropogonodae</taxon>
        <taxon>Andropogoneae</taxon>
        <taxon>Tripsacinae</taxon>
        <taxon>Zea</taxon>
    </lineage>
</organism>
<reference evidence="8 10" key="1">
    <citation type="submission" date="2015-12" db="EMBL/GenBank/DDBJ databases">
        <title>Update maize B73 reference genome by single molecule sequencing technologies.</title>
        <authorList>
            <consortium name="Maize Genome Sequencing Project"/>
            <person name="Ware D."/>
        </authorList>
    </citation>
    <scope>NUCLEOTIDE SEQUENCE [LARGE SCALE GENOMIC DNA]</scope>
    <source>
        <strain evidence="10">cv. B73</strain>
        <tissue evidence="8">Seedling</tissue>
    </source>
</reference>
<dbReference type="PaxDb" id="4577-GRMZM2G028036_P01"/>
<evidence type="ECO:0000256" key="5">
    <source>
        <dbReference type="ARBA" id="ARBA00023136"/>
    </source>
</evidence>
<reference evidence="9" key="3">
    <citation type="submission" date="2021-05" db="UniProtKB">
        <authorList>
            <consortium name="EnsemblPlants"/>
        </authorList>
    </citation>
    <scope>IDENTIFICATION</scope>
    <source>
        <strain evidence="9">cv. B73</strain>
    </source>
</reference>
<dbReference type="OMA" id="EPRETAY"/>
<dbReference type="HAMAP" id="MF_00221">
    <property type="entry name" value="NRAMP"/>
    <property type="match status" value="1"/>
</dbReference>
<dbReference type="Gramene" id="Zm00001eb030050_T001">
    <property type="protein sequence ID" value="Zm00001eb030050_P001"/>
    <property type="gene ID" value="Zm00001eb030050"/>
</dbReference>
<dbReference type="GO" id="GO:0016020">
    <property type="term" value="C:membrane"/>
    <property type="evidence" value="ECO:0007669"/>
    <property type="project" value="UniProtKB-SubCell"/>
</dbReference>
<feature type="transmembrane region" description="Helical" evidence="7">
    <location>
        <begin position="476"/>
        <end position="494"/>
    </location>
</feature>
<dbReference type="Proteomes" id="UP000007305">
    <property type="component" value="Chromosome 1"/>
</dbReference>
<dbReference type="NCBIfam" id="TIGR01197">
    <property type="entry name" value="nramp"/>
    <property type="match status" value="1"/>
</dbReference>
<feature type="region of interest" description="Disordered" evidence="6">
    <location>
        <begin position="55"/>
        <end position="80"/>
    </location>
</feature>
<protein>
    <submittedName>
        <fullName evidence="8">Metal transporter Nramp3</fullName>
    </submittedName>
</protein>
<dbReference type="GO" id="GO:0006879">
    <property type="term" value="P:intracellular iron ion homeostasis"/>
    <property type="evidence" value="ECO:0000318"/>
    <property type="project" value="GO_Central"/>
</dbReference>
<dbReference type="InterPro" id="IPR001046">
    <property type="entry name" value="NRAMP_fam"/>
</dbReference>
<accession>A0A1D6KEN0</accession>
<sequence>MAATDDGAVDSASAAAAARAVEEARALLPAPAPDYDDEDLEERAYEAAEKVIVSISGGPDPEDVDGDGDGAELCSSSGSSPPPFSWRKLWLFTGPGFLMSIAFLDPGNLEGDLQAGAVAGDTLLWLLMWATAMGLLVQLLAARLGVATGRHLAELCRDEYPDWARRALWLMAEVAMVGADIQEVIGSAIAIKILSRGYLPLWAGVVITALDCFIFLSLENYGVRKLEAVFALLITTMAVSFAWMFTDTKPNGKDLLIGILVPKLSSRTIRQAVGVVGCVIMPHNVFLHSALVQSRKIDQNKEYQVREALRYYSIESTIALVVSFMINLFVTTVFAKGFYGSKEAGNIGLENAGQYLQEKFGGGFFPILYIWGIGLLAAGQSSTITGTYAGQFIMGGFLNLRLKKWVRALITRSFAIVPTITVALFFDTSDSALDILNEWLNVLQSIQIPFALIPLITLVSKEQVMGVFKIGPNTQAVTWTVATLLITINGYLLMDFFSSEIRGPLSGSLLCVAVLIYASFVLYLILRGTELSEKIAKAIRGSFS</sequence>
<evidence type="ECO:0000256" key="6">
    <source>
        <dbReference type="SAM" id="MobiDB-lite"/>
    </source>
</evidence>
<name>A0A1D6KEN0_MAIZE</name>
<dbReference type="NCBIfam" id="NF037982">
    <property type="entry name" value="Nramp_1"/>
    <property type="match status" value="1"/>
</dbReference>
<keyword evidence="10" id="KW-1185">Reference proteome</keyword>
<feature type="compositionally biased region" description="Acidic residues" evidence="6">
    <location>
        <begin position="60"/>
        <end position="70"/>
    </location>
</feature>
<reference evidence="9" key="2">
    <citation type="submission" date="2019-07" db="EMBL/GenBank/DDBJ databases">
        <authorList>
            <person name="Seetharam A."/>
            <person name="Woodhouse M."/>
            <person name="Cannon E."/>
        </authorList>
    </citation>
    <scope>NUCLEOTIDE SEQUENCE [LARGE SCALE GENOMIC DNA]</scope>
    <source>
        <strain evidence="9">cv. B73</strain>
    </source>
</reference>
<evidence type="ECO:0000313" key="10">
    <source>
        <dbReference type="Proteomes" id="UP000007305"/>
    </source>
</evidence>
<evidence type="ECO:0000313" key="9">
    <source>
        <dbReference type="EnsemblPlants" id="Zm00001eb030050_P001"/>
    </source>
</evidence>
<feature type="transmembrane region" description="Helical" evidence="7">
    <location>
        <begin position="506"/>
        <end position="526"/>
    </location>
</feature>
<dbReference type="Pfam" id="PF01566">
    <property type="entry name" value="Nramp"/>
    <property type="match status" value="1"/>
</dbReference>
<feature type="transmembrane region" description="Helical" evidence="7">
    <location>
        <begin position="360"/>
        <end position="378"/>
    </location>
</feature>
<dbReference type="GO" id="GO:0006828">
    <property type="term" value="P:manganese ion transport"/>
    <property type="evidence" value="ECO:0000318"/>
    <property type="project" value="GO_Central"/>
</dbReference>
<feature type="transmembrane region" description="Helical" evidence="7">
    <location>
        <begin position="167"/>
        <end position="191"/>
    </location>
</feature>
<keyword evidence="4 7" id="KW-1133">Transmembrane helix</keyword>
<comment type="similarity">
    <text evidence="2">Belongs to the NRAMP (TC 2.A.55) family.</text>
</comment>
<keyword evidence="3 7" id="KW-0812">Transmembrane</keyword>
<comment type="subcellular location">
    <subcellularLocation>
        <location evidence="1">Membrane</location>
        <topology evidence="1">Multi-pass membrane protein</topology>
    </subcellularLocation>
</comment>
<gene>
    <name evidence="8" type="ORF">ZEAMMB73_Zm00001d030846</name>
</gene>
<evidence type="ECO:0000256" key="3">
    <source>
        <dbReference type="ARBA" id="ARBA00022692"/>
    </source>
</evidence>
<dbReference type="GO" id="GO:0030026">
    <property type="term" value="P:intracellular manganese ion homeostasis"/>
    <property type="evidence" value="ECO:0000318"/>
    <property type="project" value="GO_Central"/>
</dbReference>
<keyword evidence="5 7" id="KW-0472">Membrane</keyword>
<dbReference type="GO" id="GO:0005802">
    <property type="term" value="C:trans-Golgi network"/>
    <property type="evidence" value="ECO:0000318"/>
    <property type="project" value="GO_Central"/>
</dbReference>
<feature type="transmembrane region" description="Helical" evidence="7">
    <location>
        <begin position="318"/>
        <end position="339"/>
    </location>
</feature>
<evidence type="ECO:0000256" key="7">
    <source>
        <dbReference type="SAM" id="Phobius"/>
    </source>
</evidence>
<feature type="transmembrane region" description="Helical" evidence="7">
    <location>
        <begin position="228"/>
        <end position="246"/>
    </location>
</feature>
<feature type="transmembrane region" description="Helical" evidence="7">
    <location>
        <begin position="197"/>
        <end position="216"/>
    </location>
</feature>
<dbReference type="ExpressionAtlas" id="A0A1D6KEN0">
    <property type="expression patterns" value="baseline and differential"/>
</dbReference>
<evidence type="ECO:0000256" key="4">
    <source>
        <dbReference type="ARBA" id="ARBA00022989"/>
    </source>
</evidence>
<dbReference type="GO" id="GO:0005384">
    <property type="term" value="F:manganese ion transmembrane transporter activity"/>
    <property type="evidence" value="ECO:0000318"/>
    <property type="project" value="GO_Central"/>
</dbReference>
<keyword evidence="11" id="KW-1267">Proteomics identification</keyword>
<feature type="transmembrane region" description="Helical" evidence="7">
    <location>
        <begin position="446"/>
        <end position="464"/>
    </location>
</feature>
<dbReference type="SMR" id="A0A1D6KEN0"/>
<dbReference type="PANTHER" id="PTHR11706:SF104">
    <property type="entry name" value="METAL TRANSPORTER NRAMP2"/>
    <property type="match status" value="1"/>
</dbReference>
<dbReference type="PANTHER" id="PTHR11706">
    <property type="entry name" value="SOLUTE CARRIER PROTEIN FAMILY 11 MEMBER"/>
    <property type="match status" value="1"/>
</dbReference>
<dbReference type="EnsemblPlants" id="Zm00001eb030050_T001">
    <property type="protein sequence ID" value="Zm00001eb030050_P001"/>
    <property type="gene ID" value="Zm00001eb030050"/>
</dbReference>